<feature type="domain" description="Response regulatory" evidence="5">
    <location>
        <begin position="5"/>
        <end position="122"/>
    </location>
</feature>
<dbReference type="InterPro" id="IPR011006">
    <property type="entry name" value="CheY-like_superfamily"/>
</dbReference>
<dbReference type="EMBL" id="JARVCO010000002">
    <property type="protein sequence ID" value="MDZ8117610.1"/>
    <property type="molecule type" value="Genomic_DNA"/>
</dbReference>
<reference evidence="6 7" key="1">
    <citation type="journal article" date="2024" name="Appl. Environ. Microbiol.">
        <title>Pontiella agarivorans sp. nov., a novel marine anaerobic bacterium capable of degrading macroalgal polysaccharides and fixing nitrogen.</title>
        <authorList>
            <person name="Liu N."/>
            <person name="Kivenson V."/>
            <person name="Peng X."/>
            <person name="Cui Z."/>
            <person name="Lankiewicz T.S."/>
            <person name="Gosselin K.M."/>
            <person name="English C.J."/>
            <person name="Blair E.M."/>
            <person name="O'Malley M.A."/>
            <person name="Valentine D.L."/>
        </authorList>
    </citation>
    <scope>NUCLEOTIDE SEQUENCE [LARGE SCALE GENOMIC DNA]</scope>
    <source>
        <strain evidence="6 7">NLcol2</strain>
    </source>
</reference>
<dbReference type="InterPro" id="IPR016032">
    <property type="entry name" value="Sig_transdc_resp-reg_C-effctor"/>
</dbReference>
<protein>
    <submittedName>
        <fullName evidence="6">Response regulator transcription factor</fullName>
    </submittedName>
</protein>
<dbReference type="Gene3D" id="3.40.50.2300">
    <property type="match status" value="1"/>
</dbReference>
<feature type="domain" description="HTH luxR-type" evidence="4">
    <location>
        <begin position="144"/>
        <end position="209"/>
    </location>
</feature>
<keyword evidence="7" id="KW-1185">Reference proteome</keyword>
<dbReference type="PROSITE" id="PS50043">
    <property type="entry name" value="HTH_LUXR_2"/>
    <property type="match status" value="1"/>
</dbReference>
<gene>
    <name evidence="6" type="ORF">P9H32_03145</name>
</gene>
<dbReference type="InterPro" id="IPR058245">
    <property type="entry name" value="NreC/VraR/RcsB-like_REC"/>
</dbReference>
<dbReference type="SMART" id="SM00421">
    <property type="entry name" value="HTH_LUXR"/>
    <property type="match status" value="1"/>
</dbReference>
<evidence type="ECO:0000259" key="4">
    <source>
        <dbReference type="PROSITE" id="PS50043"/>
    </source>
</evidence>
<evidence type="ECO:0000256" key="2">
    <source>
        <dbReference type="ARBA" id="ARBA00023125"/>
    </source>
</evidence>
<dbReference type="InterPro" id="IPR039420">
    <property type="entry name" value="WalR-like"/>
</dbReference>
<dbReference type="InterPro" id="IPR000792">
    <property type="entry name" value="Tscrpt_reg_LuxR_C"/>
</dbReference>
<evidence type="ECO:0000313" key="6">
    <source>
        <dbReference type="EMBL" id="MDZ8117610.1"/>
    </source>
</evidence>
<dbReference type="Pfam" id="PF00072">
    <property type="entry name" value="Response_reg"/>
    <property type="match status" value="1"/>
</dbReference>
<dbReference type="InterPro" id="IPR001789">
    <property type="entry name" value="Sig_transdc_resp-reg_receiver"/>
</dbReference>
<dbReference type="SUPFAM" id="SSF52172">
    <property type="entry name" value="CheY-like"/>
    <property type="match status" value="1"/>
</dbReference>
<dbReference type="CDD" id="cd17535">
    <property type="entry name" value="REC_NarL-like"/>
    <property type="match status" value="1"/>
</dbReference>
<evidence type="ECO:0000256" key="1">
    <source>
        <dbReference type="ARBA" id="ARBA00022553"/>
    </source>
</evidence>
<feature type="modified residue" description="4-aspartylphosphate" evidence="3">
    <location>
        <position position="57"/>
    </location>
</feature>
<evidence type="ECO:0000259" key="5">
    <source>
        <dbReference type="PROSITE" id="PS50110"/>
    </source>
</evidence>
<dbReference type="PANTHER" id="PTHR43214">
    <property type="entry name" value="TWO-COMPONENT RESPONSE REGULATOR"/>
    <property type="match status" value="1"/>
</dbReference>
<dbReference type="RefSeq" id="WP_322607410.1">
    <property type="nucleotide sequence ID" value="NZ_JARVCO010000002.1"/>
</dbReference>
<dbReference type="Proteomes" id="UP001290861">
    <property type="component" value="Unassembled WGS sequence"/>
</dbReference>
<dbReference type="Pfam" id="PF00196">
    <property type="entry name" value="GerE"/>
    <property type="match status" value="1"/>
</dbReference>
<accession>A0ABU5MTR2</accession>
<dbReference type="CDD" id="cd06170">
    <property type="entry name" value="LuxR_C_like"/>
    <property type="match status" value="1"/>
</dbReference>
<evidence type="ECO:0000313" key="7">
    <source>
        <dbReference type="Proteomes" id="UP001290861"/>
    </source>
</evidence>
<dbReference type="PROSITE" id="PS50110">
    <property type="entry name" value="RESPONSE_REGULATORY"/>
    <property type="match status" value="1"/>
</dbReference>
<dbReference type="PRINTS" id="PR00038">
    <property type="entry name" value="HTHLUXR"/>
</dbReference>
<dbReference type="SMART" id="SM00448">
    <property type="entry name" value="REC"/>
    <property type="match status" value="1"/>
</dbReference>
<name>A0ABU5MTR2_9BACT</name>
<keyword evidence="1 3" id="KW-0597">Phosphoprotein</keyword>
<dbReference type="SUPFAM" id="SSF46894">
    <property type="entry name" value="C-terminal effector domain of the bipartite response regulators"/>
    <property type="match status" value="1"/>
</dbReference>
<evidence type="ECO:0000256" key="3">
    <source>
        <dbReference type="PROSITE-ProRule" id="PRU00169"/>
    </source>
</evidence>
<proteinExistence type="predicted"/>
<organism evidence="6 7">
    <name type="scientific">Pontiella agarivorans</name>
    <dbReference type="NCBI Taxonomy" id="3038953"/>
    <lineage>
        <taxon>Bacteria</taxon>
        <taxon>Pseudomonadati</taxon>
        <taxon>Kiritimatiellota</taxon>
        <taxon>Kiritimatiellia</taxon>
        <taxon>Kiritimatiellales</taxon>
        <taxon>Pontiellaceae</taxon>
        <taxon>Pontiella</taxon>
    </lineage>
</organism>
<keyword evidence="2" id="KW-0238">DNA-binding</keyword>
<comment type="caution">
    <text evidence="6">The sequence shown here is derived from an EMBL/GenBank/DDBJ whole genome shotgun (WGS) entry which is preliminary data.</text>
</comment>
<sequence>MIPIDLWIVEDDAGYRRNLRTSLEREKHIKVSRVFPSCIEFLAAVQEGAAPDLVLMDLGLPEMSGVEGIKKLRKMAPDITVIVLTVMEDKKKVLQSLDAGAAGYLLKSSSVREIISGLQQVFVGGAALSPEIAKIVLEEVRKPSPEEAFNLSTREVEVLEQLAEGLTVKEIAGKLNISRATAAFHLGNIYQKLNVQSQTGAVAKALRAGII</sequence>